<dbReference type="PROSITE" id="PS51352">
    <property type="entry name" value="THIOREDOXIN_2"/>
    <property type="match status" value="1"/>
</dbReference>
<feature type="signal peptide" evidence="5">
    <location>
        <begin position="1"/>
        <end position="20"/>
    </location>
</feature>
<reference evidence="7 8" key="1">
    <citation type="submission" date="2019-12" db="EMBL/GenBank/DDBJ databases">
        <authorList>
            <person name="Dong K."/>
        </authorList>
    </citation>
    <scope>NUCLEOTIDE SEQUENCE [LARGE SCALE GENOMIC DNA]</scope>
    <source>
        <strain evidence="7 8">JCM 31225</strain>
    </source>
</reference>
<evidence type="ECO:0000259" key="6">
    <source>
        <dbReference type="PROSITE" id="PS51352"/>
    </source>
</evidence>
<dbReference type="EMBL" id="WSQA01000008">
    <property type="protein sequence ID" value="MVZ62687.1"/>
    <property type="molecule type" value="Genomic_DNA"/>
</dbReference>
<proteinExistence type="predicted"/>
<dbReference type="PANTHER" id="PTHR42852">
    <property type="entry name" value="THIOL:DISULFIDE INTERCHANGE PROTEIN DSBE"/>
    <property type="match status" value="1"/>
</dbReference>
<dbReference type="InterPro" id="IPR050553">
    <property type="entry name" value="Thioredoxin_ResA/DsbE_sf"/>
</dbReference>
<keyword evidence="3" id="KW-1015">Disulfide bond</keyword>
<sequence length="470" mass="53721">MMKQFLFSCLALFLFQFGMAQSMVTGTLPQSEGRTYHIYLKPIEGLAEFGETMDVEADAQQRFAFELPIQEAGFYQLSIISMFADGNKANYNAVIYMKPKAKLFVPFLPKEAYGLASDAKQVKDGNNRLLLEAQESNLNQVRALFMADFEPQASKQQLQAFYSIADSLTKKSKAQRVVKDYVQLMAFNEYNANMYRMGMALKDPKDPQYAAFYQQPRHPKAYFNNPAILSLYTGISSMVNYLDLAVGIRPYSRRKDLNLLQKQVAILKQTVTHAEVVDQVVKRMLENYISGYRASDSFEADLQAFQGIANQLQQEELRHQVVADFENLRFTLKGADWVNLEFVQADLSKLKLDDLKGKYVFIDVWASWCVPCIKMIPHLKELEKAYEGKNITFVALSIDEDQEKWAKKRDELGLHGYQLWDASNTFAKLMNITGIPHYLLYDPAGKLIHYQAPAPNSAEIRKELDKLLAN</sequence>
<evidence type="ECO:0000256" key="1">
    <source>
        <dbReference type="ARBA" id="ARBA00004196"/>
    </source>
</evidence>
<dbReference type="Proteomes" id="UP000435036">
    <property type="component" value="Unassembled WGS sequence"/>
</dbReference>
<keyword evidence="2" id="KW-0201">Cytochrome c-type biogenesis</keyword>
<evidence type="ECO:0000313" key="8">
    <source>
        <dbReference type="Proteomes" id="UP000435036"/>
    </source>
</evidence>
<comment type="subcellular location">
    <subcellularLocation>
        <location evidence="1">Cell envelope</location>
    </subcellularLocation>
</comment>
<accession>A0A6N8L056</accession>
<feature type="chain" id="PRO_5026863059" evidence="5">
    <location>
        <begin position="21"/>
        <end position="470"/>
    </location>
</feature>
<dbReference type="Pfam" id="PF08534">
    <property type="entry name" value="Redoxin"/>
    <property type="match status" value="1"/>
</dbReference>
<dbReference type="PANTHER" id="PTHR42852:SF6">
    <property type="entry name" value="THIOL:DISULFIDE INTERCHANGE PROTEIN DSBE"/>
    <property type="match status" value="1"/>
</dbReference>
<dbReference type="OrthoDB" id="1095575at2"/>
<evidence type="ECO:0000256" key="3">
    <source>
        <dbReference type="ARBA" id="ARBA00023157"/>
    </source>
</evidence>
<dbReference type="InterPro" id="IPR013740">
    <property type="entry name" value="Redoxin"/>
</dbReference>
<organism evidence="7 8">
    <name type="scientific">Sphingobacterium humi</name>
    <dbReference type="NCBI Taxonomy" id="1796905"/>
    <lineage>
        <taxon>Bacteria</taxon>
        <taxon>Pseudomonadati</taxon>
        <taxon>Bacteroidota</taxon>
        <taxon>Sphingobacteriia</taxon>
        <taxon>Sphingobacteriales</taxon>
        <taxon>Sphingobacteriaceae</taxon>
        <taxon>Sphingobacterium</taxon>
    </lineage>
</organism>
<comment type="caution">
    <text evidence="7">The sequence shown here is derived from an EMBL/GenBank/DDBJ whole genome shotgun (WGS) entry which is preliminary data.</text>
</comment>
<dbReference type="InterPro" id="IPR036249">
    <property type="entry name" value="Thioredoxin-like_sf"/>
</dbReference>
<dbReference type="GO" id="GO:0017004">
    <property type="term" value="P:cytochrome complex assembly"/>
    <property type="evidence" value="ECO:0007669"/>
    <property type="project" value="UniProtKB-KW"/>
</dbReference>
<evidence type="ECO:0000313" key="7">
    <source>
        <dbReference type="EMBL" id="MVZ62687.1"/>
    </source>
</evidence>
<evidence type="ECO:0000256" key="5">
    <source>
        <dbReference type="SAM" id="SignalP"/>
    </source>
</evidence>
<dbReference type="CDD" id="cd02966">
    <property type="entry name" value="TlpA_like_family"/>
    <property type="match status" value="1"/>
</dbReference>
<dbReference type="InterPro" id="IPR013766">
    <property type="entry name" value="Thioredoxin_domain"/>
</dbReference>
<dbReference type="SUPFAM" id="SSF52833">
    <property type="entry name" value="Thioredoxin-like"/>
    <property type="match status" value="1"/>
</dbReference>
<dbReference type="Gene3D" id="3.40.30.10">
    <property type="entry name" value="Glutaredoxin"/>
    <property type="match status" value="1"/>
</dbReference>
<evidence type="ECO:0000256" key="2">
    <source>
        <dbReference type="ARBA" id="ARBA00022748"/>
    </source>
</evidence>
<keyword evidence="5" id="KW-0732">Signal</keyword>
<feature type="domain" description="Thioredoxin" evidence="6">
    <location>
        <begin position="321"/>
        <end position="469"/>
    </location>
</feature>
<dbReference type="AlphaFoldDB" id="A0A6N8L056"/>
<dbReference type="GO" id="GO:0030313">
    <property type="term" value="C:cell envelope"/>
    <property type="evidence" value="ECO:0007669"/>
    <property type="project" value="UniProtKB-SubCell"/>
</dbReference>
<evidence type="ECO:0000256" key="4">
    <source>
        <dbReference type="ARBA" id="ARBA00023284"/>
    </source>
</evidence>
<protein>
    <submittedName>
        <fullName evidence="7">Redoxin family protein</fullName>
    </submittedName>
</protein>
<keyword evidence="4" id="KW-0676">Redox-active center</keyword>
<keyword evidence="8" id="KW-1185">Reference proteome</keyword>
<dbReference type="GO" id="GO:0016491">
    <property type="term" value="F:oxidoreductase activity"/>
    <property type="evidence" value="ECO:0007669"/>
    <property type="project" value="InterPro"/>
</dbReference>
<name>A0A6N8L056_9SPHI</name>
<gene>
    <name evidence="7" type="ORF">GQF63_11685</name>
</gene>
<dbReference type="RefSeq" id="WP_160369413.1">
    <property type="nucleotide sequence ID" value="NZ_WSQA01000008.1"/>
</dbReference>